<organism evidence="1 2">
    <name type="scientific">Araneus ventricosus</name>
    <name type="common">Orbweaver spider</name>
    <name type="synonym">Epeira ventricosa</name>
    <dbReference type="NCBI Taxonomy" id="182803"/>
    <lineage>
        <taxon>Eukaryota</taxon>
        <taxon>Metazoa</taxon>
        <taxon>Ecdysozoa</taxon>
        <taxon>Arthropoda</taxon>
        <taxon>Chelicerata</taxon>
        <taxon>Arachnida</taxon>
        <taxon>Araneae</taxon>
        <taxon>Araneomorphae</taxon>
        <taxon>Entelegynae</taxon>
        <taxon>Araneoidea</taxon>
        <taxon>Araneidae</taxon>
        <taxon>Araneus</taxon>
    </lineage>
</organism>
<dbReference type="AlphaFoldDB" id="A0A4Y2BWL8"/>
<evidence type="ECO:0000313" key="1">
    <source>
        <dbReference type="EMBL" id="GBL96651.1"/>
    </source>
</evidence>
<name>A0A4Y2BWL8_ARAVE</name>
<gene>
    <name evidence="1" type="ORF">AVEN_207812_1</name>
</gene>
<comment type="caution">
    <text evidence="1">The sequence shown here is derived from an EMBL/GenBank/DDBJ whole genome shotgun (WGS) entry which is preliminary data.</text>
</comment>
<reference evidence="1 2" key="1">
    <citation type="journal article" date="2019" name="Sci. Rep.">
        <title>Orb-weaving spider Araneus ventricosus genome elucidates the spidroin gene catalogue.</title>
        <authorList>
            <person name="Kono N."/>
            <person name="Nakamura H."/>
            <person name="Ohtoshi R."/>
            <person name="Moran D.A.P."/>
            <person name="Shinohara A."/>
            <person name="Yoshida Y."/>
            <person name="Fujiwara M."/>
            <person name="Mori M."/>
            <person name="Tomita M."/>
            <person name="Arakawa K."/>
        </authorList>
    </citation>
    <scope>NUCLEOTIDE SEQUENCE [LARGE SCALE GENOMIC DNA]</scope>
</reference>
<dbReference type="EMBL" id="BGPR01000122">
    <property type="protein sequence ID" value="GBL96651.1"/>
    <property type="molecule type" value="Genomic_DNA"/>
</dbReference>
<accession>A0A4Y2BWL8</accession>
<evidence type="ECO:0000313" key="2">
    <source>
        <dbReference type="Proteomes" id="UP000499080"/>
    </source>
</evidence>
<keyword evidence="2" id="KW-1185">Reference proteome</keyword>
<proteinExistence type="predicted"/>
<sequence length="134" mass="14479">MLTTDESNLESATWEAVWKRQAHRGKHSIRSGCLPALLISGKLDSHGKQILQGKVWGAVLVAGPVAVVCSFAHVHPACPPAPMPDANGTGMGGRRLSRSRLRNLQLFSSQTRVSSWWKANCPFVSHHTADGSTN</sequence>
<dbReference type="Proteomes" id="UP000499080">
    <property type="component" value="Unassembled WGS sequence"/>
</dbReference>
<protein>
    <submittedName>
        <fullName evidence="1">Uncharacterized protein</fullName>
    </submittedName>
</protein>